<keyword evidence="3" id="KW-1185">Reference proteome</keyword>
<evidence type="ECO:0000313" key="2">
    <source>
        <dbReference type="EMBL" id="RJT31961.1"/>
    </source>
</evidence>
<comment type="caution">
    <text evidence="2">The sequence shown here is derived from an EMBL/GenBank/DDBJ whole genome shotgun (WGS) entry which is preliminary data.</text>
</comment>
<keyword evidence="1" id="KW-0472">Membrane</keyword>
<dbReference type="RefSeq" id="WP_120017404.1">
    <property type="nucleotide sequence ID" value="NZ_QZWZ01000028.1"/>
</dbReference>
<dbReference type="Proteomes" id="UP000272706">
    <property type="component" value="Unassembled WGS sequence"/>
</dbReference>
<evidence type="ECO:0000313" key="3">
    <source>
        <dbReference type="Proteomes" id="UP000272706"/>
    </source>
</evidence>
<organism evidence="2 3">
    <name type="scientific">Mesorhizobium waimense</name>
    <dbReference type="NCBI Taxonomy" id="1300307"/>
    <lineage>
        <taxon>Bacteria</taxon>
        <taxon>Pseudomonadati</taxon>
        <taxon>Pseudomonadota</taxon>
        <taxon>Alphaproteobacteria</taxon>
        <taxon>Hyphomicrobiales</taxon>
        <taxon>Phyllobacteriaceae</taxon>
        <taxon>Mesorhizobium</taxon>
    </lineage>
</organism>
<evidence type="ECO:0000256" key="1">
    <source>
        <dbReference type="SAM" id="Phobius"/>
    </source>
</evidence>
<reference evidence="2 3" key="1">
    <citation type="submission" date="2018-09" db="EMBL/GenBank/DDBJ databases">
        <title>Mesorhizobium carmichaelinearum sp. nov. isolated from Carmichaelinea spp. root nodules in New Zealand.</title>
        <authorList>
            <person name="De Meyer S.E."/>
        </authorList>
    </citation>
    <scope>NUCLEOTIDE SEQUENCE [LARGE SCALE GENOMIC DNA]</scope>
    <source>
        <strain evidence="2 3">ICMP19557</strain>
    </source>
</reference>
<feature type="transmembrane region" description="Helical" evidence="1">
    <location>
        <begin position="162"/>
        <end position="186"/>
    </location>
</feature>
<dbReference type="EMBL" id="QZWZ01000028">
    <property type="protein sequence ID" value="RJT31961.1"/>
    <property type="molecule type" value="Genomic_DNA"/>
</dbReference>
<keyword evidence="1" id="KW-1133">Transmembrane helix</keyword>
<dbReference type="OrthoDB" id="8081560at2"/>
<accession>A0A3A5KCF7</accession>
<proteinExistence type="predicted"/>
<sequence length="189" mass="21601">MDTATAICRRVSFCATLTVAGESFERRLSRKFTLATPRIATMWIPLRIKEAVEIARHRRAIRQIDRAYDIELAKAKTSDDREKAKYGRHMETSLYVDLIEAIKTGRLLRIADSLDVPYEYQSEDSPVWERSQQLHTWHLTTIGYSAIRKAIRQEARDRRESAITWAGVIIGIIGSLTGLLSVWLTARGP</sequence>
<keyword evidence="1" id="KW-0812">Transmembrane</keyword>
<dbReference type="AlphaFoldDB" id="A0A3A5KCF7"/>
<protein>
    <submittedName>
        <fullName evidence="2">Uncharacterized protein</fullName>
    </submittedName>
</protein>
<gene>
    <name evidence="2" type="ORF">D3227_27490</name>
</gene>
<name>A0A3A5KCF7_9HYPH</name>